<sequence length="442" mass="46385">MGHIRFESDDENMEGAQERQPSTSAPSGPPGALKLPVCYGSARVDFNFNDPCYVFRALPNPSGNLVAASVSNHTIKLYQPAGPQLSLVGELRGHTGTITDISFCSTCQPSAVISSSTDGTVVVWDVRTLQPIQRYEVRGQEVFCHSSLEHVLAAGVTGEVLFWDRRSGKPLAKLDDTHAEDVTQVRFHGSGRILSGSTDGLIAVHDVSKSFNDDDVFQAAININNSVEEFGLYGADAGRLWVRTGTESVHLWEWLRATNEEVAGGDMQFADFATARDTASQACAASAAASIVPQVDYLVGCHYDNPTNQLFLVAGHNDGPVALVPILEQQGPQGNMTAAAMACPVMALSGGHSSIVRSLHCLGGGTSGPLCVTGGEDALVCMWTLDPGLANAAAASAAAATGSGGGDPASGPGRSQRRMSPGPDRQHAGEKLGGKARRPSPY</sequence>
<dbReference type="InterPro" id="IPR015943">
    <property type="entry name" value="WD40/YVTN_repeat-like_dom_sf"/>
</dbReference>
<accession>A0A9W6EZM3</accession>
<dbReference type="EMBL" id="BRXU01000004">
    <property type="protein sequence ID" value="GLC51208.1"/>
    <property type="molecule type" value="Genomic_DNA"/>
</dbReference>
<feature type="compositionally biased region" description="Basic and acidic residues" evidence="4">
    <location>
        <begin position="424"/>
        <end position="433"/>
    </location>
</feature>
<dbReference type="PANTHER" id="PTHR22889:SF0">
    <property type="entry name" value="WD REPEAT-CONTAINING PROTEIN 89"/>
    <property type="match status" value="1"/>
</dbReference>
<dbReference type="AlphaFoldDB" id="A0A9W6EZM3"/>
<feature type="repeat" description="WD" evidence="3">
    <location>
        <begin position="91"/>
        <end position="134"/>
    </location>
</feature>
<organism evidence="5 6">
    <name type="scientific">Pleodorina starrii</name>
    <dbReference type="NCBI Taxonomy" id="330485"/>
    <lineage>
        <taxon>Eukaryota</taxon>
        <taxon>Viridiplantae</taxon>
        <taxon>Chlorophyta</taxon>
        <taxon>core chlorophytes</taxon>
        <taxon>Chlorophyceae</taxon>
        <taxon>CS clade</taxon>
        <taxon>Chlamydomonadales</taxon>
        <taxon>Volvocaceae</taxon>
        <taxon>Pleodorina</taxon>
    </lineage>
</organism>
<dbReference type="InterPro" id="IPR019775">
    <property type="entry name" value="WD40_repeat_CS"/>
</dbReference>
<gene>
    <name evidence="5" type="primary">PLEST007221</name>
    <name evidence="5" type="ORF">PLESTB_000477400</name>
</gene>
<evidence type="ECO:0000256" key="3">
    <source>
        <dbReference type="PROSITE-ProRule" id="PRU00221"/>
    </source>
</evidence>
<comment type="caution">
    <text evidence="5">The sequence shown here is derived from an EMBL/GenBank/DDBJ whole genome shotgun (WGS) entry which is preliminary data.</text>
</comment>
<dbReference type="PANTHER" id="PTHR22889">
    <property type="entry name" value="WD REPEAT-CONTAINING PROTEIN 89"/>
    <property type="match status" value="1"/>
</dbReference>
<evidence type="ECO:0000256" key="4">
    <source>
        <dbReference type="SAM" id="MobiDB-lite"/>
    </source>
</evidence>
<evidence type="ECO:0000313" key="6">
    <source>
        <dbReference type="Proteomes" id="UP001165080"/>
    </source>
</evidence>
<feature type="region of interest" description="Disordered" evidence="4">
    <location>
        <begin position="1"/>
        <end position="30"/>
    </location>
</feature>
<dbReference type="InterPro" id="IPR036322">
    <property type="entry name" value="WD40_repeat_dom_sf"/>
</dbReference>
<evidence type="ECO:0000313" key="5">
    <source>
        <dbReference type="EMBL" id="GLC51208.1"/>
    </source>
</evidence>
<evidence type="ECO:0000256" key="2">
    <source>
        <dbReference type="ARBA" id="ARBA00022737"/>
    </source>
</evidence>
<dbReference type="PROSITE" id="PS50294">
    <property type="entry name" value="WD_REPEATS_REGION"/>
    <property type="match status" value="1"/>
</dbReference>
<proteinExistence type="predicted"/>
<reference evidence="5 6" key="1">
    <citation type="journal article" date="2023" name="Commun. Biol.">
        <title>Reorganization of the ancestral sex-determining regions during the evolution of trioecy in Pleodorina starrii.</title>
        <authorList>
            <person name="Takahashi K."/>
            <person name="Suzuki S."/>
            <person name="Kawai-Toyooka H."/>
            <person name="Yamamoto K."/>
            <person name="Hamaji T."/>
            <person name="Ootsuki R."/>
            <person name="Yamaguchi H."/>
            <person name="Kawachi M."/>
            <person name="Higashiyama T."/>
            <person name="Nozaki H."/>
        </authorList>
    </citation>
    <scope>NUCLEOTIDE SEQUENCE [LARGE SCALE GENOMIC DNA]</scope>
    <source>
        <strain evidence="5 6">NIES-4479</strain>
    </source>
</reference>
<dbReference type="SUPFAM" id="SSF50978">
    <property type="entry name" value="WD40 repeat-like"/>
    <property type="match status" value="1"/>
</dbReference>
<dbReference type="InterPro" id="IPR001680">
    <property type="entry name" value="WD40_rpt"/>
</dbReference>
<dbReference type="Proteomes" id="UP001165080">
    <property type="component" value="Unassembled WGS sequence"/>
</dbReference>
<keyword evidence="6" id="KW-1185">Reference proteome</keyword>
<dbReference type="Gene3D" id="2.130.10.10">
    <property type="entry name" value="YVTN repeat-like/Quinoprotein amine dehydrogenase"/>
    <property type="match status" value="2"/>
</dbReference>
<dbReference type="Pfam" id="PF00400">
    <property type="entry name" value="WD40"/>
    <property type="match status" value="2"/>
</dbReference>
<dbReference type="SMART" id="SM00320">
    <property type="entry name" value="WD40"/>
    <property type="match status" value="5"/>
</dbReference>
<keyword evidence="1 3" id="KW-0853">WD repeat</keyword>
<feature type="compositionally biased region" description="Low complexity" evidence="4">
    <location>
        <begin position="21"/>
        <end position="30"/>
    </location>
</feature>
<protein>
    <submittedName>
        <fullName evidence="5">Uncharacterized protein</fullName>
    </submittedName>
</protein>
<feature type="region of interest" description="Disordered" evidence="4">
    <location>
        <begin position="397"/>
        <end position="442"/>
    </location>
</feature>
<dbReference type="PROSITE" id="PS50082">
    <property type="entry name" value="WD_REPEATS_2"/>
    <property type="match status" value="1"/>
</dbReference>
<dbReference type="InterPro" id="IPR039328">
    <property type="entry name" value="WDR89"/>
</dbReference>
<keyword evidence="2" id="KW-0677">Repeat</keyword>
<dbReference type="PROSITE" id="PS00678">
    <property type="entry name" value="WD_REPEATS_1"/>
    <property type="match status" value="1"/>
</dbReference>
<evidence type="ECO:0000256" key="1">
    <source>
        <dbReference type="ARBA" id="ARBA00022574"/>
    </source>
</evidence>
<name>A0A9W6EZM3_9CHLO</name>
<dbReference type="OrthoDB" id="25131at2759"/>